<evidence type="ECO:0000256" key="2">
    <source>
        <dbReference type="SAM" id="MobiDB-lite"/>
    </source>
</evidence>
<feature type="compositionally biased region" description="Low complexity" evidence="2">
    <location>
        <begin position="111"/>
        <end position="128"/>
    </location>
</feature>
<feature type="coiled-coil region" evidence="1">
    <location>
        <begin position="575"/>
        <end position="609"/>
    </location>
</feature>
<feature type="compositionally biased region" description="Acidic residues" evidence="2">
    <location>
        <begin position="710"/>
        <end position="719"/>
    </location>
</feature>
<dbReference type="Proteomes" id="UP001302676">
    <property type="component" value="Unassembled WGS sequence"/>
</dbReference>
<feature type="compositionally biased region" description="Pro residues" evidence="2">
    <location>
        <begin position="532"/>
        <end position="546"/>
    </location>
</feature>
<dbReference type="AlphaFoldDB" id="A0AAN6V6Y8"/>
<feature type="compositionally biased region" description="Polar residues" evidence="2">
    <location>
        <begin position="172"/>
        <end position="181"/>
    </location>
</feature>
<feature type="region of interest" description="Disordered" evidence="2">
    <location>
        <begin position="482"/>
        <end position="509"/>
    </location>
</feature>
<keyword evidence="1" id="KW-0175">Coiled coil</keyword>
<feature type="compositionally biased region" description="Polar residues" evidence="2">
    <location>
        <begin position="628"/>
        <end position="640"/>
    </location>
</feature>
<gene>
    <name evidence="3" type="ORF">C8A04DRAFT_10569</name>
</gene>
<comment type="caution">
    <text evidence="3">The sequence shown here is derived from an EMBL/GenBank/DDBJ whole genome shotgun (WGS) entry which is preliminary data.</text>
</comment>
<evidence type="ECO:0000313" key="3">
    <source>
        <dbReference type="EMBL" id="KAK4145526.1"/>
    </source>
</evidence>
<reference evidence="3" key="2">
    <citation type="submission" date="2023-05" db="EMBL/GenBank/DDBJ databases">
        <authorList>
            <consortium name="Lawrence Berkeley National Laboratory"/>
            <person name="Steindorff A."/>
            <person name="Hensen N."/>
            <person name="Bonometti L."/>
            <person name="Westerberg I."/>
            <person name="Brannstrom I.O."/>
            <person name="Guillou S."/>
            <person name="Cros-Aarteil S."/>
            <person name="Calhoun S."/>
            <person name="Haridas S."/>
            <person name="Kuo A."/>
            <person name="Mondo S."/>
            <person name="Pangilinan J."/>
            <person name="Riley R."/>
            <person name="Labutti K."/>
            <person name="Andreopoulos B."/>
            <person name="Lipzen A."/>
            <person name="Chen C."/>
            <person name="Yanf M."/>
            <person name="Daum C."/>
            <person name="Ng V."/>
            <person name="Clum A."/>
            <person name="Ohm R."/>
            <person name="Martin F."/>
            <person name="Silar P."/>
            <person name="Natvig D."/>
            <person name="Lalanne C."/>
            <person name="Gautier V."/>
            <person name="Ament-Velasquez S.L."/>
            <person name="Kruys A."/>
            <person name="Hutchinson M.I."/>
            <person name="Powell A.J."/>
            <person name="Barry K."/>
            <person name="Miller A.N."/>
            <person name="Grigoriev I.V."/>
            <person name="Debuchy R."/>
            <person name="Gladieux P."/>
            <person name="Thoren M.H."/>
            <person name="Johannesson H."/>
        </authorList>
    </citation>
    <scope>NUCLEOTIDE SEQUENCE</scope>
    <source>
        <strain evidence="3">CBS 141.50</strain>
    </source>
</reference>
<feature type="region of interest" description="Disordered" evidence="2">
    <location>
        <begin position="396"/>
        <end position="435"/>
    </location>
</feature>
<feature type="compositionally biased region" description="Pro residues" evidence="2">
    <location>
        <begin position="100"/>
        <end position="110"/>
    </location>
</feature>
<organism evidence="3 4">
    <name type="scientific">Dichotomopilus funicola</name>
    <dbReference type="NCBI Taxonomy" id="1934379"/>
    <lineage>
        <taxon>Eukaryota</taxon>
        <taxon>Fungi</taxon>
        <taxon>Dikarya</taxon>
        <taxon>Ascomycota</taxon>
        <taxon>Pezizomycotina</taxon>
        <taxon>Sordariomycetes</taxon>
        <taxon>Sordariomycetidae</taxon>
        <taxon>Sordariales</taxon>
        <taxon>Chaetomiaceae</taxon>
        <taxon>Dichotomopilus</taxon>
    </lineage>
</organism>
<feature type="region of interest" description="Disordered" evidence="2">
    <location>
        <begin position="1"/>
        <end position="266"/>
    </location>
</feature>
<dbReference type="RefSeq" id="XP_062638897.1">
    <property type="nucleotide sequence ID" value="XM_062776635.1"/>
</dbReference>
<keyword evidence="4" id="KW-1185">Reference proteome</keyword>
<feature type="compositionally biased region" description="Acidic residues" evidence="2">
    <location>
        <begin position="674"/>
        <end position="684"/>
    </location>
</feature>
<reference evidence="3" key="1">
    <citation type="journal article" date="2023" name="Mol. Phylogenet. Evol.">
        <title>Genome-scale phylogeny and comparative genomics of the fungal order Sordariales.</title>
        <authorList>
            <person name="Hensen N."/>
            <person name="Bonometti L."/>
            <person name="Westerberg I."/>
            <person name="Brannstrom I.O."/>
            <person name="Guillou S."/>
            <person name="Cros-Aarteil S."/>
            <person name="Calhoun S."/>
            <person name="Haridas S."/>
            <person name="Kuo A."/>
            <person name="Mondo S."/>
            <person name="Pangilinan J."/>
            <person name="Riley R."/>
            <person name="LaButti K."/>
            <person name="Andreopoulos B."/>
            <person name="Lipzen A."/>
            <person name="Chen C."/>
            <person name="Yan M."/>
            <person name="Daum C."/>
            <person name="Ng V."/>
            <person name="Clum A."/>
            <person name="Steindorff A."/>
            <person name="Ohm R.A."/>
            <person name="Martin F."/>
            <person name="Silar P."/>
            <person name="Natvig D.O."/>
            <person name="Lalanne C."/>
            <person name="Gautier V."/>
            <person name="Ament-Velasquez S.L."/>
            <person name="Kruys A."/>
            <person name="Hutchinson M.I."/>
            <person name="Powell A.J."/>
            <person name="Barry K."/>
            <person name="Miller A.N."/>
            <person name="Grigoriev I.V."/>
            <person name="Debuchy R."/>
            <person name="Gladieux P."/>
            <person name="Hiltunen Thoren M."/>
            <person name="Johannesson H."/>
        </authorList>
    </citation>
    <scope>NUCLEOTIDE SEQUENCE</scope>
    <source>
        <strain evidence="3">CBS 141.50</strain>
    </source>
</reference>
<sequence>MPSLFGKPGKPGPTAGRAKPRQKSIRGTISAPIPIPSTPDDDEFPIRLPGTIKASKNSDDEFPMRQPGTGIASPDLPSSSPDEAPEPRTDLPEETIPNHPTTPPPAPPPQSFSTPPGRSPSRPASRSPQNRLVSQKTPPPLADLSPKTSAPTRRATNPVLNSVRYSVVSDVGSRQTSQSKDAPQRKKSTLRSALGRLFGRGKKKNGNGGHHSTASIPERESKPMGSAQHLSDPTALSRPQQRSSPKRSASLPLSEFDRPLRSHSVGPDDIMAIESARNSVHVDPSGSSTALGIRRRAATTHGHALLLPHLVNREFGAGLSPRPSSAHGRGSRAGVRSDPDDPGEIGRAITSDSGGGLRRRSRSLSGLQDFAGVSQGGSRRRSDEIRYWRESYNPGFMSPLSSNTHDDYDDTGLGDTSAPESPAAEKPPKTPPQPFNFGVLSKEMMGMKITHAADMDTRLANIETRTAQLERVVDKLYLALPNLKTPGGTRDTTRPSSSRRSIETDTHSQLSLSEYQTYTTALHPLSAATPRTKPPIISPPALPSPRPTSTATIRGAASLPHLSHEDAGTPPTDLVTKLRAELDAERSAREALEAQVKKLSDRLNSLSTTMFAMVRGPSESRSHERLNSPASSSIGGNSPTPHLPTTPRSAVLSGIPPIPPVPREHQHPPHSVFETDDDDDDNGTNDEGRSTKRSSAIRTTIPAAPTSAVDEGEITEDDFQTPREERTPLVGYGAFGEELRSDDYGDDDDDYDDHDENGNGNGNGGDGSGEELKRKKAARTLSLSQLTLGKGQRTRI</sequence>
<dbReference type="GeneID" id="87813248"/>
<feature type="region of interest" description="Disordered" evidence="2">
    <location>
        <begin position="526"/>
        <end position="552"/>
    </location>
</feature>
<name>A0AAN6V6Y8_9PEZI</name>
<feature type="compositionally biased region" description="Acidic residues" evidence="2">
    <location>
        <begin position="744"/>
        <end position="755"/>
    </location>
</feature>
<feature type="compositionally biased region" description="Low complexity" evidence="2">
    <location>
        <begin position="237"/>
        <end position="250"/>
    </location>
</feature>
<proteinExistence type="predicted"/>
<feature type="region of interest" description="Disordered" evidence="2">
    <location>
        <begin position="317"/>
        <end position="363"/>
    </location>
</feature>
<protein>
    <submittedName>
        <fullName evidence="3">Uncharacterized protein</fullName>
    </submittedName>
</protein>
<evidence type="ECO:0000256" key="1">
    <source>
        <dbReference type="SAM" id="Coils"/>
    </source>
</evidence>
<evidence type="ECO:0000313" key="4">
    <source>
        <dbReference type="Proteomes" id="UP001302676"/>
    </source>
</evidence>
<accession>A0AAN6V6Y8</accession>
<feature type="region of interest" description="Disordered" evidence="2">
    <location>
        <begin position="615"/>
        <end position="796"/>
    </location>
</feature>
<dbReference type="EMBL" id="MU853568">
    <property type="protein sequence ID" value="KAK4145526.1"/>
    <property type="molecule type" value="Genomic_DNA"/>
</dbReference>
<feature type="compositionally biased region" description="Polar residues" evidence="2">
    <location>
        <begin position="146"/>
        <end position="164"/>
    </location>
</feature>